<dbReference type="AlphaFoldDB" id="A0A8K0GK81"/>
<sequence>MICLRCEYEWNEGEGEEEDLSEAINLGEADNVEEDVNLEEDVQVNSSDNDWLGYGSSKDDDVKENDYDEELPMAKVANLTKGMELK</sequence>
<protein>
    <submittedName>
        <fullName evidence="2">Uncharacterized protein</fullName>
    </submittedName>
</protein>
<organism evidence="2 3">
    <name type="scientific">Rhamnella rubrinervis</name>
    <dbReference type="NCBI Taxonomy" id="2594499"/>
    <lineage>
        <taxon>Eukaryota</taxon>
        <taxon>Viridiplantae</taxon>
        <taxon>Streptophyta</taxon>
        <taxon>Embryophyta</taxon>
        <taxon>Tracheophyta</taxon>
        <taxon>Spermatophyta</taxon>
        <taxon>Magnoliopsida</taxon>
        <taxon>eudicotyledons</taxon>
        <taxon>Gunneridae</taxon>
        <taxon>Pentapetalae</taxon>
        <taxon>rosids</taxon>
        <taxon>fabids</taxon>
        <taxon>Rosales</taxon>
        <taxon>Rhamnaceae</taxon>
        <taxon>rhamnoid group</taxon>
        <taxon>Rhamneae</taxon>
        <taxon>Rhamnella</taxon>
    </lineage>
</organism>
<evidence type="ECO:0000256" key="1">
    <source>
        <dbReference type="SAM" id="MobiDB-lite"/>
    </source>
</evidence>
<accession>A0A8K0GK81</accession>
<evidence type="ECO:0000313" key="3">
    <source>
        <dbReference type="Proteomes" id="UP000796880"/>
    </source>
</evidence>
<keyword evidence="3" id="KW-1185">Reference proteome</keyword>
<gene>
    <name evidence="2" type="ORF">FNV43_RR27037</name>
</gene>
<feature type="region of interest" description="Disordered" evidence="1">
    <location>
        <begin position="44"/>
        <end position="68"/>
    </location>
</feature>
<dbReference type="Proteomes" id="UP000796880">
    <property type="component" value="Unassembled WGS sequence"/>
</dbReference>
<dbReference type="EMBL" id="VOIH02000012">
    <property type="protein sequence ID" value="KAF3432297.1"/>
    <property type="molecule type" value="Genomic_DNA"/>
</dbReference>
<evidence type="ECO:0000313" key="2">
    <source>
        <dbReference type="EMBL" id="KAF3432297.1"/>
    </source>
</evidence>
<reference evidence="2" key="1">
    <citation type="submission" date="2020-03" db="EMBL/GenBank/DDBJ databases">
        <title>A high-quality chromosome-level genome assembly of a woody plant with both climbing and erect habits, Rhamnella rubrinervis.</title>
        <authorList>
            <person name="Lu Z."/>
            <person name="Yang Y."/>
            <person name="Zhu X."/>
            <person name="Sun Y."/>
        </authorList>
    </citation>
    <scope>NUCLEOTIDE SEQUENCE</scope>
    <source>
        <strain evidence="2">BYM</strain>
        <tissue evidence="2">Leaf</tissue>
    </source>
</reference>
<comment type="caution">
    <text evidence="2">The sequence shown here is derived from an EMBL/GenBank/DDBJ whole genome shotgun (WGS) entry which is preliminary data.</text>
</comment>
<name>A0A8K0GK81_9ROSA</name>
<proteinExistence type="predicted"/>